<evidence type="ECO:0000256" key="1">
    <source>
        <dbReference type="ARBA" id="ARBA00004429"/>
    </source>
</evidence>
<dbReference type="RefSeq" id="WP_076960122.1">
    <property type="nucleotide sequence ID" value="NZ_MLCO01000328.1"/>
</dbReference>
<keyword evidence="2" id="KW-1003">Cell membrane</keyword>
<evidence type="ECO:0000313" key="11">
    <source>
        <dbReference type="EMBL" id="ONG46111.1"/>
    </source>
</evidence>
<keyword evidence="3 5" id="KW-0807">Transducer</keyword>
<dbReference type="EMBL" id="MLCO01000328">
    <property type="protein sequence ID" value="ONG46111.1"/>
    <property type="molecule type" value="Genomic_DNA"/>
</dbReference>
<feature type="domain" description="T-SNARE coiled-coil homology" evidence="9">
    <location>
        <begin position="457"/>
        <end position="519"/>
    </location>
</feature>
<dbReference type="PRINTS" id="PR00260">
    <property type="entry name" value="CHEMTRNSDUCR"/>
</dbReference>
<dbReference type="SMART" id="SM00304">
    <property type="entry name" value="HAMP"/>
    <property type="match status" value="1"/>
</dbReference>
<dbReference type="SUPFAM" id="SSF58104">
    <property type="entry name" value="Methyl-accepting chemotaxis protein (MCP) signaling domain"/>
    <property type="match status" value="1"/>
</dbReference>
<comment type="similarity">
    <text evidence="4">Belongs to the methyl-accepting chemotaxis (MCP) protein family.</text>
</comment>
<dbReference type="InterPro" id="IPR024478">
    <property type="entry name" value="HlyB_4HB_MCP"/>
</dbReference>
<evidence type="ECO:0000259" key="9">
    <source>
        <dbReference type="PROSITE" id="PS50192"/>
    </source>
</evidence>
<dbReference type="CDD" id="cd06225">
    <property type="entry name" value="HAMP"/>
    <property type="match status" value="1"/>
</dbReference>
<dbReference type="Gene3D" id="6.10.340.10">
    <property type="match status" value="1"/>
</dbReference>
<dbReference type="GO" id="GO:0007165">
    <property type="term" value="P:signal transduction"/>
    <property type="evidence" value="ECO:0007669"/>
    <property type="project" value="UniProtKB-KW"/>
</dbReference>
<proteinExistence type="inferred from homology"/>
<dbReference type="OrthoDB" id="7295762at2"/>
<dbReference type="GO" id="GO:0005886">
    <property type="term" value="C:plasma membrane"/>
    <property type="evidence" value="ECO:0007669"/>
    <property type="project" value="UniProtKB-SubCell"/>
</dbReference>
<dbReference type="GO" id="GO:0004888">
    <property type="term" value="F:transmembrane signaling receptor activity"/>
    <property type="evidence" value="ECO:0007669"/>
    <property type="project" value="InterPro"/>
</dbReference>
<dbReference type="Pfam" id="PF00672">
    <property type="entry name" value="HAMP"/>
    <property type="match status" value="1"/>
</dbReference>
<feature type="region of interest" description="Disordered" evidence="6">
    <location>
        <begin position="316"/>
        <end position="336"/>
    </location>
</feature>
<evidence type="ECO:0000259" key="8">
    <source>
        <dbReference type="PROSITE" id="PS50111"/>
    </source>
</evidence>
<feature type="transmembrane region" description="Helical" evidence="7">
    <location>
        <begin position="15"/>
        <end position="35"/>
    </location>
</feature>
<dbReference type="InterPro" id="IPR004090">
    <property type="entry name" value="Chemotax_Me-accpt_rcpt"/>
</dbReference>
<organism evidence="11 12">
    <name type="scientific">Teichococcus deserti</name>
    <dbReference type="NCBI Taxonomy" id="1817963"/>
    <lineage>
        <taxon>Bacteria</taxon>
        <taxon>Pseudomonadati</taxon>
        <taxon>Pseudomonadota</taxon>
        <taxon>Alphaproteobacteria</taxon>
        <taxon>Acetobacterales</taxon>
        <taxon>Roseomonadaceae</taxon>
        <taxon>Roseomonas</taxon>
    </lineage>
</organism>
<evidence type="ECO:0000256" key="6">
    <source>
        <dbReference type="SAM" id="MobiDB-lite"/>
    </source>
</evidence>
<dbReference type="PROSITE" id="PS50885">
    <property type="entry name" value="HAMP"/>
    <property type="match status" value="1"/>
</dbReference>
<dbReference type="PROSITE" id="PS50192">
    <property type="entry name" value="T_SNARE"/>
    <property type="match status" value="1"/>
</dbReference>
<keyword evidence="7" id="KW-0472">Membrane</keyword>
<dbReference type="InterPro" id="IPR000727">
    <property type="entry name" value="T_SNARE_dom"/>
</dbReference>
<evidence type="ECO:0008006" key="13">
    <source>
        <dbReference type="Google" id="ProtNLM"/>
    </source>
</evidence>
<keyword evidence="7" id="KW-1133">Transmembrane helix</keyword>
<dbReference type="PANTHER" id="PTHR32089:SF112">
    <property type="entry name" value="LYSOZYME-LIKE PROTEIN-RELATED"/>
    <property type="match status" value="1"/>
</dbReference>
<name>A0A1V2GXH4_9PROT</name>
<dbReference type="GO" id="GO:0006935">
    <property type="term" value="P:chemotaxis"/>
    <property type="evidence" value="ECO:0007669"/>
    <property type="project" value="InterPro"/>
</dbReference>
<dbReference type="PROSITE" id="PS50111">
    <property type="entry name" value="CHEMOTAXIS_TRANSDUC_2"/>
    <property type="match status" value="1"/>
</dbReference>
<dbReference type="InterPro" id="IPR004089">
    <property type="entry name" value="MCPsignal_dom"/>
</dbReference>
<evidence type="ECO:0000256" key="5">
    <source>
        <dbReference type="PROSITE-ProRule" id="PRU00284"/>
    </source>
</evidence>
<keyword evidence="12" id="KW-1185">Reference proteome</keyword>
<dbReference type="SMART" id="SM00283">
    <property type="entry name" value="MA"/>
    <property type="match status" value="1"/>
</dbReference>
<sequence length="561" mass="58457">MSFLSNLSIRSKLSLAFGALVVMVMTMGGISVMALRSVNHATMDLATNWMPAVDALGDLRGTATRVRLVAFQVVTAESPAARAEALARLETRSAALKQAMQAYAALISEPAERTAYATFTQQWQTYLAAQDRAFAQSLQDQSAAIIAFSAPAAAIFNQAWEALEAAKQANRDGAQRSQANAEDTFSRSMWLSGLLAAVTLLVALAAALWLTFDLARPVNQIAERMRRLAQRDMTSPIPGNGRQDEIGGMATAVAVFRDSMAEAERLGAEQAAAQQRRQERSQRMDGLVKHFEEAASGLSNHLSSAAAELEATARSMSDTAGQADRQASAVANAAEETSGGVQTVAAAVEELTASIAEINRQVAQSATITARATAEMQRTDATVRALASGAQRIGDVIGLINNIAGQTNLLALNATIEAARAGEAGKGFAVVASEVKNLASQTAKATEEISAQIAQIQTATQEAVGAIQGIGGTIGEISNIAGSIATAVDEQGQATQEIARSVQKTAVSTREVTQNITGVSQAASVTGQSAQDVLEAAGQVAKQAGQLGVEVGTFIRAVRAA</sequence>
<dbReference type="AlphaFoldDB" id="A0A1V2GXH4"/>
<dbReference type="Pfam" id="PF12729">
    <property type="entry name" value="4HB_MCP_1"/>
    <property type="match status" value="1"/>
</dbReference>
<dbReference type="InterPro" id="IPR003660">
    <property type="entry name" value="HAMP_dom"/>
</dbReference>
<comment type="caution">
    <text evidence="11">The sequence shown here is derived from an EMBL/GenBank/DDBJ whole genome shotgun (WGS) entry which is preliminary data.</text>
</comment>
<feature type="transmembrane region" description="Helical" evidence="7">
    <location>
        <begin position="190"/>
        <end position="212"/>
    </location>
</feature>
<accession>A0A1V2GXH4</accession>
<comment type="subcellular location">
    <subcellularLocation>
        <location evidence="1">Cell inner membrane</location>
        <topology evidence="1">Multi-pass membrane protein</topology>
    </subcellularLocation>
</comment>
<evidence type="ECO:0000256" key="4">
    <source>
        <dbReference type="ARBA" id="ARBA00029447"/>
    </source>
</evidence>
<dbReference type="Pfam" id="PF00015">
    <property type="entry name" value="MCPsignal"/>
    <property type="match status" value="1"/>
</dbReference>
<evidence type="ECO:0000259" key="10">
    <source>
        <dbReference type="PROSITE" id="PS50885"/>
    </source>
</evidence>
<gene>
    <name evidence="11" type="ORF">BKE38_25705</name>
</gene>
<feature type="domain" description="HAMP" evidence="10">
    <location>
        <begin position="212"/>
        <end position="265"/>
    </location>
</feature>
<dbReference type="PANTHER" id="PTHR32089">
    <property type="entry name" value="METHYL-ACCEPTING CHEMOTAXIS PROTEIN MCPB"/>
    <property type="match status" value="1"/>
</dbReference>
<evidence type="ECO:0000313" key="12">
    <source>
        <dbReference type="Proteomes" id="UP000188879"/>
    </source>
</evidence>
<evidence type="ECO:0000256" key="7">
    <source>
        <dbReference type="SAM" id="Phobius"/>
    </source>
</evidence>
<keyword evidence="7" id="KW-0812">Transmembrane</keyword>
<reference evidence="11 12" key="1">
    <citation type="submission" date="2016-10" db="EMBL/GenBank/DDBJ databases">
        <title>Draft Genome sequence of Roseomonas sp. strain M3.</title>
        <authorList>
            <person name="Subhash Y."/>
            <person name="Lee S."/>
        </authorList>
    </citation>
    <scope>NUCLEOTIDE SEQUENCE [LARGE SCALE GENOMIC DNA]</scope>
    <source>
        <strain evidence="11 12">M3</strain>
    </source>
</reference>
<evidence type="ECO:0000256" key="2">
    <source>
        <dbReference type="ARBA" id="ARBA00022519"/>
    </source>
</evidence>
<evidence type="ECO:0000256" key="3">
    <source>
        <dbReference type="ARBA" id="ARBA00023224"/>
    </source>
</evidence>
<keyword evidence="2" id="KW-0997">Cell inner membrane</keyword>
<feature type="domain" description="Methyl-accepting transducer" evidence="8">
    <location>
        <begin position="305"/>
        <end position="541"/>
    </location>
</feature>
<dbReference type="Gene3D" id="1.10.287.950">
    <property type="entry name" value="Methyl-accepting chemotaxis protein"/>
    <property type="match status" value="1"/>
</dbReference>
<protein>
    <recommendedName>
        <fullName evidence="13">Methyl-accepting chemotaxis protein</fullName>
    </recommendedName>
</protein>
<dbReference type="Proteomes" id="UP000188879">
    <property type="component" value="Unassembled WGS sequence"/>
</dbReference>